<dbReference type="GO" id="GO:0019148">
    <property type="term" value="F:D-cysteine desulfhydrase activity"/>
    <property type="evidence" value="ECO:0007669"/>
    <property type="project" value="TreeGrafter"/>
</dbReference>
<dbReference type="Proteomes" id="UP000048984">
    <property type="component" value="Unassembled WGS sequence"/>
</dbReference>
<organism evidence="7 8">
    <name type="scientific">Prosthecodimorpha hirschii</name>
    <dbReference type="NCBI Taxonomy" id="665126"/>
    <lineage>
        <taxon>Bacteria</taxon>
        <taxon>Pseudomonadati</taxon>
        <taxon>Pseudomonadota</taxon>
        <taxon>Alphaproteobacteria</taxon>
        <taxon>Hyphomicrobiales</taxon>
        <taxon>Ancalomicrobiaceae</taxon>
        <taxon>Prosthecodimorpha</taxon>
    </lineage>
</organism>
<reference evidence="7 8" key="2">
    <citation type="submission" date="2015-10" db="EMBL/GenBank/DDBJ databases">
        <title>Draft Genome Sequence of Prosthecomicrobium hirschii ATCC 27832.</title>
        <authorList>
            <person name="Daniel J."/>
            <person name="Givan S.A."/>
            <person name="Brun Y.V."/>
            <person name="Brown P.J."/>
        </authorList>
    </citation>
    <scope>NUCLEOTIDE SEQUENCE [LARGE SCALE GENOMIC DNA]</scope>
    <source>
        <strain evidence="7 8">16</strain>
    </source>
</reference>
<evidence type="ECO:0000256" key="4">
    <source>
        <dbReference type="PIRSR" id="PIRSR006278-1"/>
    </source>
</evidence>
<evidence type="ECO:0000256" key="2">
    <source>
        <dbReference type="ARBA" id="ARBA00008639"/>
    </source>
</evidence>
<comment type="cofactor">
    <cofactor evidence="1">
        <name>pyridoxal 5'-phosphate</name>
        <dbReference type="ChEBI" id="CHEBI:597326"/>
    </cofactor>
</comment>
<gene>
    <name evidence="7" type="ORF">ABB55_14960</name>
</gene>
<dbReference type="Pfam" id="PF00291">
    <property type="entry name" value="PALP"/>
    <property type="match status" value="1"/>
</dbReference>
<dbReference type="InterPro" id="IPR001926">
    <property type="entry name" value="TrpB-like_PALP"/>
</dbReference>
<dbReference type="PANTHER" id="PTHR43780">
    <property type="entry name" value="1-AMINOCYCLOPROPANE-1-CARBOXYLATE DEAMINASE-RELATED"/>
    <property type="match status" value="1"/>
</dbReference>
<dbReference type="InterPro" id="IPR027278">
    <property type="entry name" value="ACCD_DCysDesulf"/>
</dbReference>
<evidence type="ECO:0000256" key="3">
    <source>
        <dbReference type="ARBA" id="ARBA00022898"/>
    </source>
</evidence>
<dbReference type="RefSeq" id="WP_054359520.1">
    <property type="nucleotide sequence ID" value="NZ_LJYW01000001.1"/>
</dbReference>
<evidence type="ECO:0000313" key="8">
    <source>
        <dbReference type="Proteomes" id="UP000048984"/>
    </source>
</evidence>
<feature type="domain" description="Tryptophan synthase beta chain-like PALP" evidence="6">
    <location>
        <begin position="21"/>
        <end position="326"/>
    </location>
</feature>
<evidence type="ECO:0000313" key="7">
    <source>
        <dbReference type="EMBL" id="KPL53355.1"/>
    </source>
</evidence>
<dbReference type="PIRSF" id="PIRSF006278">
    <property type="entry name" value="ACCD_DCysDesulf"/>
    <property type="match status" value="1"/>
</dbReference>
<evidence type="ECO:0000256" key="1">
    <source>
        <dbReference type="ARBA" id="ARBA00001933"/>
    </source>
</evidence>
<dbReference type="EMBL" id="LJYW01000001">
    <property type="protein sequence ID" value="KPL53355.1"/>
    <property type="molecule type" value="Genomic_DNA"/>
</dbReference>
<name>A0A0P6WFG0_9HYPH</name>
<proteinExistence type="inferred from homology"/>
<dbReference type="InterPro" id="IPR036052">
    <property type="entry name" value="TrpB-like_PALP_sf"/>
</dbReference>
<evidence type="ECO:0000259" key="6">
    <source>
        <dbReference type="Pfam" id="PF00291"/>
    </source>
</evidence>
<protein>
    <recommendedName>
        <fullName evidence="6">Tryptophan synthase beta chain-like PALP domain-containing protein</fullName>
    </recommendedName>
</protein>
<keyword evidence="3 5" id="KW-0663">Pyridoxal phosphate</keyword>
<feature type="active site" description="Nucleophile" evidence="4">
    <location>
        <position position="85"/>
    </location>
</feature>
<dbReference type="STRING" id="665126.ABB55_14960"/>
<reference evidence="7 8" key="1">
    <citation type="submission" date="2015-09" db="EMBL/GenBank/DDBJ databases">
        <authorList>
            <person name="Jackson K.R."/>
            <person name="Lunt B.L."/>
            <person name="Fisher J.N.B."/>
            <person name="Gardner A.V."/>
            <person name="Bailey M.E."/>
            <person name="Deus L.M."/>
            <person name="Earl A.S."/>
            <person name="Gibby P.D."/>
            <person name="Hartmann K.A."/>
            <person name="Liu J.E."/>
            <person name="Manci A.M."/>
            <person name="Nielsen D.A."/>
            <person name="Solomon M.B."/>
            <person name="Breakwell D.P."/>
            <person name="Burnett S.H."/>
            <person name="Grose J.H."/>
        </authorList>
    </citation>
    <scope>NUCLEOTIDE SEQUENCE [LARGE SCALE GENOMIC DNA]</scope>
    <source>
        <strain evidence="7 8">16</strain>
    </source>
</reference>
<accession>A0A0P6WFG0</accession>
<sequence>MALDASTILSRLDALPRLRVLHGPSPLEEAKALSRHLGGPRIFLKRDDLTAAGLGGNKVRKLEFILGRALAEGCDTVIVCGGYQSNLARIAAAMGARAGLRVELVLGGVPGEPHPNTGNLLLDHLFGANVHLVETEPRWDFGTAIPDLAARLTREGRRVMIMPLGGSSPQGMAGYVMATAEMMQQFGEAGIAPDHLYVAVGSGGTYAGLVLGECNLNPGYRVTGVSVSRKVGYLVDKVIAETAEAGPILGLPRVPTAESLSLIDDQIGAQYGTPTEAGREALGLLARLEGVLVDPVYSAKCLAGLIDHIRSGRIGRDETVVFLHTGGTPALFAYDPALILPDAAA</sequence>
<dbReference type="PANTHER" id="PTHR43780:SF2">
    <property type="entry name" value="1-AMINOCYCLOPROPANE-1-CARBOXYLATE DEAMINASE-RELATED"/>
    <property type="match status" value="1"/>
</dbReference>
<evidence type="ECO:0000256" key="5">
    <source>
        <dbReference type="PIRSR" id="PIRSR006278-2"/>
    </source>
</evidence>
<dbReference type="Gene3D" id="3.40.50.1100">
    <property type="match status" value="2"/>
</dbReference>
<comment type="caution">
    <text evidence="7">The sequence shown here is derived from an EMBL/GenBank/DDBJ whole genome shotgun (WGS) entry which is preliminary data.</text>
</comment>
<comment type="similarity">
    <text evidence="2">Belongs to the ACC deaminase/D-cysteine desulfhydrase family.</text>
</comment>
<feature type="modified residue" description="N6-(pyridoxal phosphate)lysine" evidence="5">
    <location>
        <position position="58"/>
    </location>
</feature>
<dbReference type="SUPFAM" id="SSF53686">
    <property type="entry name" value="Tryptophan synthase beta subunit-like PLP-dependent enzymes"/>
    <property type="match status" value="1"/>
</dbReference>
<dbReference type="AlphaFoldDB" id="A0A0P6WFG0"/>
<keyword evidence="8" id="KW-1185">Reference proteome</keyword>